<evidence type="ECO:0000313" key="4">
    <source>
        <dbReference type="Proteomes" id="UP001150830"/>
    </source>
</evidence>
<evidence type="ECO:0000256" key="1">
    <source>
        <dbReference type="SAM" id="Phobius"/>
    </source>
</evidence>
<dbReference type="Proteomes" id="UP001150830">
    <property type="component" value="Unassembled WGS sequence"/>
</dbReference>
<protein>
    <submittedName>
        <fullName evidence="3">DUF6351 family protein</fullName>
    </submittedName>
</protein>
<organism evidence="3 4">
    <name type="scientific">Parathalassolituus penaei</name>
    <dbReference type="NCBI Taxonomy" id="2997323"/>
    <lineage>
        <taxon>Bacteria</taxon>
        <taxon>Pseudomonadati</taxon>
        <taxon>Pseudomonadota</taxon>
        <taxon>Gammaproteobacteria</taxon>
        <taxon>Oceanospirillales</taxon>
        <taxon>Oceanospirillaceae</taxon>
        <taxon>Parathalassolituus</taxon>
    </lineage>
</organism>
<feature type="domain" description="DUF6351" evidence="2">
    <location>
        <begin position="88"/>
        <end position="737"/>
    </location>
</feature>
<dbReference type="InterPro" id="IPR045556">
    <property type="entry name" value="DUF6351"/>
</dbReference>
<dbReference type="RefSeq" id="WP_283174910.1">
    <property type="nucleotide sequence ID" value="NZ_JAPNOA010000056.1"/>
</dbReference>
<accession>A0A9X3ITB5</accession>
<dbReference type="Pfam" id="PF19878">
    <property type="entry name" value="DUF6351"/>
    <property type="match status" value="1"/>
</dbReference>
<gene>
    <name evidence="3" type="ORF">OUO13_16125</name>
</gene>
<keyword evidence="1" id="KW-0812">Transmembrane</keyword>
<keyword evidence="1" id="KW-0472">Membrane</keyword>
<evidence type="ECO:0000313" key="3">
    <source>
        <dbReference type="EMBL" id="MCY0966711.1"/>
    </source>
</evidence>
<evidence type="ECO:0000259" key="2">
    <source>
        <dbReference type="Pfam" id="PF19878"/>
    </source>
</evidence>
<keyword evidence="4" id="KW-1185">Reference proteome</keyword>
<dbReference type="SUPFAM" id="SSF53474">
    <property type="entry name" value="alpha/beta-Hydrolases"/>
    <property type="match status" value="1"/>
</dbReference>
<reference evidence="3" key="1">
    <citation type="submission" date="2022-11" db="EMBL/GenBank/DDBJ databases">
        <title>Parathalassolutuus dongxingensis gen. nov., sp. nov., a novel member of family Oceanospirillaceae isolated from a coastal shrimp pond in Guangxi, China.</title>
        <authorList>
            <person name="Chen H."/>
        </authorList>
    </citation>
    <scope>NUCLEOTIDE SEQUENCE</scope>
    <source>
        <strain evidence="3">G-43</strain>
    </source>
</reference>
<keyword evidence="1" id="KW-1133">Transmembrane helix</keyword>
<dbReference type="InterPro" id="IPR029058">
    <property type="entry name" value="AB_hydrolase_fold"/>
</dbReference>
<dbReference type="EMBL" id="JAPNOA010000056">
    <property type="protein sequence ID" value="MCY0966711.1"/>
    <property type="molecule type" value="Genomic_DNA"/>
</dbReference>
<feature type="transmembrane region" description="Helical" evidence="1">
    <location>
        <begin position="7"/>
        <end position="28"/>
    </location>
</feature>
<comment type="caution">
    <text evidence="3">The sequence shown here is derived from an EMBL/GenBank/DDBJ whole genome shotgun (WGS) entry which is preliminary data.</text>
</comment>
<proteinExistence type="predicted"/>
<dbReference type="AlphaFoldDB" id="A0A9X3ITB5"/>
<name>A0A9X3ITB5_9GAMM</name>
<sequence>MQVPRWLKWTGSVVLILGLALVGGYWYLVSYLSDQLAVDTNLPVVNATPPGAVIANLPSWRGPQPGSEPRPHDTFDFPIQWGKSGPVEPLFAGALQYPFLCQTVDSGLGQSLIDNQAGYGVPVFAENSDGSLGNQIEGYSQDCSLPTRLHYFRRDPATASNSKPVFNRFDDELPASERSVTIENDLLVRVETGTINRFIYVLLIPTTTQDQRDQPDLSHWNGKAVYHFKGAVGIGFQQGEARLQRLLRDMQPALQQGFAVMYSTGTETDYLYNATLQEDTALRVKQQFSQRYGQPQYTIGFGDSGGGLQQYLMAQNHPGLIDGGVAIIAYPDMITQVTYGLDCELLEYYFDRLAPDPEFWRNPLHRSWIEGLGYNENASPATLDYLTSVVSLLNGRLPPAKDGATECNRNWRGISANANNPHFNSHFARYSTEVNKTNFWSHWQDNRHAYGTDRYGRALVPTGNIGVQYGLAAWRDGRINAGQFFDINRQVGGWKPQEQMQQEHFWLASQDDGFGGLLRFSPWGEHNMTHNGERVTLAPRSAGSRAAELGAWRSGQVFRGEIGIPLIDVRPYLDRTPNMHHSWASLASRARILKQQGQNPWQQIWTSAPDYKAQWDAFAAMTRWLDERAEGQWQNQVPDWANDRCLDSSGGVIAHGDDVWNGAWNQQDDGACTRQYPFFMSSRQVAGDDSRATSLICPLMSVDAAIAAGVYAPLDITPALREQLQATFPQGVCDYRATTSDGTGM</sequence>